<protein>
    <submittedName>
        <fullName evidence="1">Uncharacterized protein</fullName>
    </submittedName>
</protein>
<evidence type="ECO:0000313" key="2">
    <source>
        <dbReference type="Proteomes" id="UP000831817"/>
    </source>
</evidence>
<reference evidence="1 2" key="1">
    <citation type="submission" date="2022-04" db="EMBL/GenBank/DDBJ databases">
        <title>Complete genome of Methanothermobacter tenebrarum strain RMAS.</title>
        <authorList>
            <person name="Nakamura K."/>
            <person name="Oshima K."/>
            <person name="Hattori M."/>
            <person name="Kamagata Y."/>
            <person name="Takamizawa K."/>
        </authorList>
    </citation>
    <scope>NUCLEOTIDE SEQUENCE [LARGE SCALE GENOMIC DNA]</scope>
    <source>
        <strain evidence="1 2">RMAS</strain>
    </source>
</reference>
<dbReference type="EMBL" id="AP025698">
    <property type="protein sequence ID" value="BDH79773.1"/>
    <property type="molecule type" value="Genomic_DNA"/>
</dbReference>
<evidence type="ECO:0000313" key="1">
    <source>
        <dbReference type="EMBL" id="BDH79773.1"/>
    </source>
</evidence>
<proteinExistence type="predicted"/>
<dbReference type="Proteomes" id="UP000831817">
    <property type="component" value="Chromosome"/>
</dbReference>
<organism evidence="1 2">
    <name type="scientific">Methanothermobacter tenebrarum</name>
    <dbReference type="NCBI Taxonomy" id="680118"/>
    <lineage>
        <taxon>Archaea</taxon>
        <taxon>Methanobacteriati</taxon>
        <taxon>Methanobacteriota</taxon>
        <taxon>Methanomada group</taxon>
        <taxon>Methanobacteria</taxon>
        <taxon>Methanobacteriales</taxon>
        <taxon>Methanobacteriaceae</taxon>
        <taxon>Methanothermobacter</taxon>
    </lineage>
</organism>
<gene>
    <name evidence="1" type="ORF">MTTB_11520</name>
</gene>
<name>A0ABM7YC97_9EURY</name>
<sequence length="29" mass="3141">MDVPSVVADTSSTLIRRGGDRRVKGRVVL</sequence>
<keyword evidence="2" id="KW-1185">Reference proteome</keyword>
<accession>A0ABM7YC97</accession>